<accession>A0A5B7H750</accession>
<reference evidence="2 3" key="1">
    <citation type="submission" date="2019-05" db="EMBL/GenBank/DDBJ databases">
        <title>Another draft genome of Portunus trituberculatus and its Hox gene families provides insights of decapod evolution.</title>
        <authorList>
            <person name="Jeong J.-H."/>
            <person name="Song I."/>
            <person name="Kim S."/>
            <person name="Choi T."/>
            <person name="Kim D."/>
            <person name="Ryu S."/>
            <person name="Kim W."/>
        </authorList>
    </citation>
    <scope>NUCLEOTIDE SEQUENCE [LARGE SCALE GENOMIC DNA]</scope>
    <source>
        <tissue evidence="2">Muscle</tissue>
    </source>
</reference>
<evidence type="ECO:0000313" key="2">
    <source>
        <dbReference type="EMBL" id="MPC66902.1"/>
    </source>
</evidence>
<dbReference type="EMBL" id="VSRR010025484">
    <property type="protein sequence ID" value="MPC66902.1"/>
    <property type="molecule type" value="Genomic_DNA"/>
</dbReference>
<name>A0A5B7H750_PORTR</name>
<proteinExistence type="predicted"/>
<feature type="region of interest" description="Disordered" evidence="1">
    <location>
        <begin position="248"/>
        <end position="270"/>
    </location>
</feature>
<keyword evidence="3" id="KW-1185">Reference proteome</keyword>
<gene>
    <name evidence="2" type="ORF">E2C01_061057</name>
</gene>
<dbReference type="Proteomes" id="UP000324222">
    <property type="component" value="Unassembled WGS sequence"/>
</dbReference>
<protein>
    <submittedName>
        <fullName evidence="2">Uncharacterized protein</fullName>
    </submittedName>
</protein>
<organism evidence="2 3">
    <name type="scientific">Portunus trituberculatus</name>
    <name type="common">Swimming crab</name>
    <name type="synonym">Neptunus trituberculatus</name>
    <dbReference type="NCBI Taxonomy" id="210409"/>
    <lineage>
        <taxon>Eukaryota</taxon>
        <taxon>Metazoa</taxon>
        <taxon>Ecdysozoa</taxon>
        <taxon>Arthropoda</taxon>
        <taxon>Crustacea</taxon>
        <taxon>Multicrustacea</taxon>
        <taxon>Malacostraca</taxon>
        <taxon>Eumalacostraca</taxon>
        <taxon>Eucarida</taxon>
        <taxon>Decapoda</taxon>
        <taxon>Pleocyemata</taxon>
        <taxon>Brachyura</taxon>
        <taxon>Eubrachyura</taxon>
        <taxon>Portunoidea</taxon>
        <taxon>Portunidae</taxon>
        <taxon>Portuninae</taxon>
        <taxon>Portunus</taxon>
    </lineage>
</organism>
<sequence>MEPLVDALELTAPPEVELNSAGIDVSAALSEGCRVIMEAATALTKQQPITEHLWDETHPRWKRLLDSGDNKLIWRAIHWKGGVGGANALQSTEEQFNVHFEELLRQPNVENLVQNIENGPYMPVLDDPFTPNELDVVIRDMSVNKSYSGLCPGIIRSLPVRFCDDSGMVIYEKKTKYFVVNGQENDKLSLVSGGVSVGYASEYLYLGAWFTESGKSDSAVARHETASEAICTRYTPRKSLYRTTNEKHSRDFDYVSQSEKRSREVEPNAA</sequence>
<dbReference type="AlphaFoldDB" id="A0A5B7H750"/>
<evidence type="ECO:0000313" key="3">
    <source>
        <dbReference type="Proteomes" id="UP000324222"/>
    </source>
</evidence>
<evidence type="ECO:0000256" key="1">
    <source>
        <dbReference type="SAM" id="MobiDB-lite"/>
    </source>
</evidence>
<comment type="caution">
    <text evidence="2">The sequence shown here is derived from an EMBL/GenBank/DDBJ whole genome shotgun (WGS) entry which is preliminary data.</text>
</comment>